<dbReference type="PROSITE" id="PS00599">
    <property type="entry name" value="AA_TRANSFER_CLASS_2"/>
    <property type="match status" value="1"/>
</dbReference>
<protein>
    <submittedName>
        <fullName evidence="13">ABC transporter multidrug resistance</fullName>
    </submittedName>
</protein>
<dbReference type="PROSITE" id="PS50929">
    <property type="entry name" value="ABC_TM1F"/>
    <property type="match status" value="1"/>
</dbReference>
<evidence type="ECO:0000256" key="8">
    <source>
        <dbReference type="ARBA" id="ARBA00023136"/>
    </source>
</evidence>
<dbReference type="SUPFAM" id="SSF52540">
    <property type="entry name" value="P-loop containing nucleoside triphosphate hydrolases"/>
    <property type="match status" value="1"/>
</dbReference>
<dbReference type="GO" id="GO:0015421">
    <property type="term" value="F:ABC-type oligopeptide transporter activity"/>
    <property type="evidence" value="ECO:0007669"/>
    <property type="project" value="TreeGrafter"/>
</dbReference>
<evidence type="ECO:0000256" key="6">
    <source>
        <dbReference type="ARBA" id="ARBA00022840"/>
    </source>
</evidence>
<organism evidence="13 14">
    <name type="scientific">Acetobacter orientalis</name>
    <dbReference type="NCBI Taxonomy" id="146474"/>
    <lineage>
        <taxon>Bacteria</taxon>
        <taxon>Pseudomonadati</taxon>
        <taxon>Pseudomonadota</taxon>
        <taxon>Alphaproteobacteria</taxon>
        <taxon>Acetobacterales</taxon>
        <taxon>Acetobacteraceae</taxon>
        <taxon>Acetobacter</taxon>
    </lineage>
</organism>
<dbReference type="FunFam" id="3.40.50.300:FF:000221">
    <property type="entry name" value="Multidrug ABC transporter ATP-binding protein"/>
    <property type="match status" value="1"/>
</dbReference>
<dbReference type="Gene3D" id="3.40.50.300">
    <property type="entry name" value="P-loop containing nucleotide triphosphate hydrolases"/>
    <property type="match status" value="1"/>
</dbReference>
<evidence type="ECO:0000259" key="12">
    <source>
        <dbReference type="PROSITE" id="PS50929"/>
    </source>
</evidence>
<feature type="transmembrane region" description="Helical" evidence="10">
    <location>
        <begin position="199"/>
        <end position="216"/>
    </location>
</feature>
<feature type="transmembrane region" description="Helical" evidence="10">
    <location>
        <begin position="173"/>
        <end position="193"/>
    </location>
</feature>
<accession>A0A0D6NN53</accession>
<evidence type="ECO:0000256" key="5">
    <source>
        <dbReference type="ARBA" id="ARBA00022741"/>
    </source>
</evidence>
<dbReference type="PROSITE" id="PS50893">
    <property type="entry name" value="ABC_TRANSPORTER_2"/>
    <property type="match status" value="1"/>
</dbReference>
<keyword evidence="4 10" id="KW-0812">Transmembrane</keyword>
<keyword evidence="6" id="KW-0067">ATP-binding</keyword>
<dbReference type="AlphaFoldDB" id="A0A0D6NN53"/>
<evidence type="ECO:0000313" key="13">
    <source>
        <dbReference type="EMBL" id="GAN67053.1"/>
    </source>
</evidence>
<dbReference type="PANTHER" id="PTHR43394:SF1">
    <property type="entry name" value="ATP-BINDING CASSETTE SUB-FAMILY B MEMBER 10, MITOCHONDRIAL"/>
    <property type="match status" value="1"/>
</dbReference>
<evidence type="ECO:0000256" key="10">
    <source>
        <dbReference type="SAM" id="Phobius"/>
    </source>
</evidence>
<dbReference type="PROSITE" id="PS00211">
    <property type="entry name" value="ABC_TRANSPORTER_1"/>
    <property type="match status" value="1"/>
</dbReference>
<dbReference type="GeneID" id="76205184"/>
<evidence type="ECO:0000256" key="2">
    <source>
        <dbReference type="ARBA" id="ARBA00022448"/>
    </source>
</evidence>
<feature type="compositionally biased region" description="Low complexity" evidence="9">
    <location>
        <begin position="1"/>
        <end position="10"/>
    </location>
</feature>
<dbReference type="InterPro" id="IPR017871">
    <property type="entry name" value="ABC_transporter-like_CS"/>
</dbReference>
<dbReference type="InterPro" id="IPR003593">
    <property type="entry name" value="AAA+_ATPase"/>
</dbReference>
<dbReference type="InterPro" id="IPR027417">
    <property type="entry name" value="P-loop_NTPase"/>
</dbReference>
<feature type="transmembrane region" description="Helical" evidence="10">
    <location>
        <begin position="59"/>
        <end position="79"/>
    </location>
</feature>
<dbReference type="EMBL" id="BAMX01000035">
    <property type="protein sequence ID" value="GAN67053.1"/>
    <property type="molecule type" value="Genomic_DNA"/>
</dbReference>
<sequence>MTPAPAKQSQPPLPSAPAPTGQPNSTSENRQKAAFSSDDTRVLLARLWREQVRRHPARILAVIGLTLLTAVLTALYPLVIQRALDMFSERDTRILYQVPMLVVVITMAKALSQYGQTLAAQGLVLIVIRGLQGDMFNHLVQTDITRIEREAPAKLATHFTTDAVSIREAMIRAVNSLGDVVTVLGLIVSMVYMDWELSLIAGLLYPIAAVPIQKLGKRVRRASGGMQERIGETAAFLTESFAQARTVRVYGMEQKENARATLSFDRLYVAMLNITKGRARVDPLLEALGGAAVAAVLGFAGWRAAMGGATLGDFSGFVAALLLAARPLRALGSFHAAIQEGLAGLVRIFSILDEKPAVTDSPTAIPLPAGHGHLVFNHVGFVYNDGRVGLDGLSFEVQPGQTVALVGLSGAGKSTALSLVPRLHDVTSGSIMLDGQDVRHLQLASLRGAIAYVSQDPLLFDVSVYDNILIGKPSATQAEVEAAARAAAADSFILDLPNGYQTSVGPGGQRLSGGQRQRVALARALLRDPRLLLLDEATSALDSENEATVQQALAQMRHQRTTIIVAHRLSTVRSADLVVVMREGRAIERGTHDSLMLQNGLYARLVRTQGLER</sequence>
<feature type="region of interest" description="Disordered" evidence="9">
    <location>
        <begin position="1"/>
        <end position="35"/>
    </location>
</feature>
<name>A0A0D6NN53_9PROT</name>
<dbReference type="InterPro" id="IPR003439">
    <property type="entry name" value="ABC_transporter-like_ATP-bd"/>
</dbReference>
<keyword evidence="5" id="KW-0547">Nucleotide-binding</keyword>
<feature type="domain" description="ABC transmembrane type-1" evidence="12">
    <location>
        <begin position="60"/>
        <end position="340"/>
    </location>
</feature>
<gene>
    <name evidence="13" type="ORF">Abor_035_076</name>
</gene>
<dbReference type="SMART" id="SM00382">
    <property type="entry name" value="AAA"/>
    <property type="match status" value="1"/>
</dbReference>
<dbReference type="Proteomes" id="UP000032670">
    <property type="component" value="Unassembled WGS sequence"/>
</dbReference>
<comment type="caution">
    <text evidence="13">The sequence shown here is derived from an EMBL/GenBank/DDBJ whole genome shotgun (WGS) entry which is preliminary data.</text>
</comment>
<keyword evidence="8 10" id="KW-0472">Membrane</keyword>
<evidence type="ECO:0000259" key="11">
    <source>
        <dbReference type="PROSITE" id="PS50893"/>
    </source>
</evidence>
<dbReference type="GO" id="GO:0016887">
    <property type="term" value="F:ATP hydrolysis activity"/>
    <property type="evidence" value="ECO:0007669"/>
    <property type="project" value="InterPro"/>
</dbReference>
<proteinExistence type="predicted"/>
<evidence type="ECO:0000256" key="4">
    <source>
        <dbReference type="ARBA" id="ARBA00022692"/>
    </source>
</evidence>
<reference evidence="13 14" key="1">
    <citation type="submission" date="2012-11" db="EMBL/GenBank/DDBJ databases">
        <title>Whole genome sequence of Acetobacter orientalis 21F-2.</title>
        <authorList>
            <person name="Azuma Y."/>
            <person name="Higashiura N."/>
            <person name="Hirakawa H."/>
            <person name="Matsushita K."/>
        </authorList>
    </citation>
    <scope>NUCLEOTIDE SEQUENCE [LARGE SCALE GENOMIC DNA]</scope>
    <source>
        <strain evidence="13 14">21F-2</strain>
    </source>
</reference>
<keyword evidence="2" id="KW-0813">Transport</keyword>
<feature type="transmembrane region" description="Helical" evidence="10">
    <location>
        <begin position="284"/>
        <end position="302"/>
    </location>
</feature>
<keyword evidence="7 10" id="KW-1133">Transmembrane helix</keyword>
<evidence type="ECO:0000256" key="3">
    <source>
        <dbReference type="ARBA" id="ARBA00022475"/>
    </source>
</evidence>
<dbReference type="PANTHER" id="PTHR43394">
    <property type="entry name" value="ATP-DEPENDENT PERMEASE MDL1, MITOCHONDRIAL"/>
    <property type="match status" value="1"/>
</dbReference>
<dbReference type="InterPro" id="IPR039421">
    <property type="entry name" value="Type_1_exporter"/>
</dbReference>
<dbReference type="GO" id="GO:0016740">
    <property type="term" value="F:transferase activity"/>
    <property type="evidence" value="ECO:0007669"/>
    <property type="project" value="InterPro"/>
</dbReference>
<keyword evidence="3" id="KW-1003">Cell membrane</keyword>
<dbReference type="STRING" id="1231341.Abor_035_076"/>
<feature type="transmembrane region" description="Helical" evidence="10">
    <location>
        <begin position="94"/>
        <end position="111"/>
    </location>
</feature>
<dbReference type="InterPro" id="IPR036640">
    <property type="entry name" value="ABC1_TM_sf"/>
</dbReference>
<accession>A0A6N3ST09</accession>
<dbReference type="SUPFAM" id="SSF90123">
    <property type="entry name" value="ABC transporter transmembrane region"/>
    <property type="match status" value="1"/>
</dbReference>
<evidence type="ECO:0000256" key="9">
    <source>
        <dbReference type="SAM" id="MobiDB-lite"/>
    </source>
</evidence>
<dbReference type="Pfam" id="PF00005">
    <property type="entry name" value="ABC_tran"/>
    <property type="match status" value="1"/>
</dbReference>
<dbReference type="RefSeq" id="WP_084594516.1">
    <property type="nucleotide sequence ID" value="NZ_BAMX01000035.1"/>
</dbReference>
<feature type="domain" description="ABC transporter" evidence="11">
    <location>
        <begin position="374"/>
        <end position="608"/>
    </location>
</feature>
<dbReference type="Pfam" id="PF00664">
    <property type="entry name" value="ABC_membrane"/>
    <property type="match status" value="1"/>
</dbReference>
<evidence type="ECO:0000313" key="14">
    <source>
        <dbReference type="Proteomes" id="UP000032670"/>
    </source>
</evidence>
<evidence type="ECO:0000256" key="7">
    <source>
        <dbReference type="ARBA" id="ARBA00022989"/>
    </source>
</evidence>
<dbReference type="Gene3D" id="1.20.1560.10">
    <property type="entry name" value="ABC transporter type 1, transmembrane domain"/>
    <property type="match status" value="1"/>
</dbReference>
<comment type="subcellular location">
    <subcellularLocation>
        <location evidence="1">Cell membrane</location>
        <topology evidence="1">Multi-pass membrane protein</topology>
    </subcellularLocation>
</comment>
<dbReference type="GO" id="GO:0005524">
    <property type="term" value="F:ATP binding"/>
    <property type="evidence" value="ECO:0007669"/>
    <property type="project" value="UniProtKB-KW"/>
</dbReference>
<evidence type="ECO:0000256" key="1">
    <source>
        <dbReference type="ARBA" id="ARBA00004651"/>
    </source>
</evidence>
<dbReference type="GO" id="GO:0005886">
    <property type="term" value="C:plasma membrane"/>
    <property type="evidence" value="ECO:0007669"/>
    <property type="project" value="UniProtKB-SubCell"/>
</dbReference>
<dbReference type="CDD" id="cd18552">
    <property type="entry name" value="ABC_6TM_MsbA_like"/>
    <property type="match status" value="1"/>
</dbReference>
<keyword evidence="14" id="KW-1185">Reference proteome</keyword>
<dbReference type="InterPro" id="IPR011527">
    <property type="entry name" value="ABC1_TM_dom"/>
</dbReference>
<dbReference type="InterPro" id="IPR001917">
    <property type="entry name" value="Aminotrans_II_pyridoxalP_BS"/>
</dbReference>